<dbReference type="Pfam" id="PF01008">
    <property type="entry name" value="IF-2B"/>
    <property type="match status" value="1"/>
</dbReference>
<accession>A0ABD5UAZ7</accession>
<dbReference type="Pfam" id="PF00293">
    <property type="entry name" value="NUDIX"/>
    <property type="match status" value="1"/>
</dbReference>
<dbReference type="PROSITE" id="PS51462">
    <property type="entry name" value="NUDIX"/>
    <property type="match status" value="1"/>
</dbReference>
<dbReference type="InterPro" id="IPR042529">
    <property type="entry name" value="IF_2B-like_C"/>
</dbReference>
<dbReference type="InterPro" id="IPR037171">
    <property type="entry name" value="NagB/RpiA_transferase-like"/>
</dbReference>
<feature type="domain" description="Nudix hydrolase" evidence="2">
    <location>
        <begin position="2"/>
        <end position="131"/>
    </location>
</feature>
<dbReference type="InterPro" id="IPR000649">
    <property type="entry name" value="IF-2B-related"/>
</dbReference>
<dbReference type="Gene3D" id="3.90.79.10">
    <property type="entry name" value="Nucleoside Triphosphate Pyrophosphohydrolase"/>
    <property type="match status" value="1"/>
</dbReference>
<reference evidence="3 4" key="1">
    <citation type="journal article" date="2019" name="Int. J. Syst. Evol. Microbiol.">
        <title>The Global Catalogue of Microorganisms (GCM) 10K type strain sequencing project: providing services to taxonomists for standard genome sequencing and annotation.</title>
        <authorList>
            <consortium name="The Broad Institute Genomics Platform"/>
            <consortium name="The Broad Institute Genome Sequencing Center for Infectious Disease"/>
            <person name="Wu L."/>
            <person name="Ma J."/>
        </authorList>
    </citation>
    <scope>NUCLEOTIDE SEQUENCE [LARGE SCALE GENOMIC DNA]</scope>
    <source>
        <strain evidence="3 4">PSRA2</strain>
    </source>
</reference>
<dbReference type="InterPro" id="IPR015797">
    <property type="entry name" value="NUDIX_hydrolase-like_dom_sf"/>
</dbReference>
<dbReference type="PANTHER" id="PTHR43475">
    <property type="entry name" value="METHYLTHIORIBOSE-1-PHOSPHATE ISOMERASE"/>
    <property type="match status" value="1"/>
</dbReference>
<dbReference type="RefSeq" id="WP_304448399.1">
    <property type="nucleotide sequence ID" value="NZ_JARRAH010000001.1"/>
</dbReference>
<comment type="similarity">
    <text evidence="1">Belongs to the eIF-2B alpha/beta/delta subunits family.</text>
</comment>
<evidence type="ECO:0000259" key="2">
    <source>
        <dbReference type="PROSITE" id="PS51462"/>
    </source>
</evidence>
<organism evidence="3 4">
    <name type="scientific">Halomarina ordinaria</name>
    <dbReference type="NCBI Taxonomy" id="3033939"/>
    <lineage>
        <taxon>Archaea</taxon>
        <taxon>Methanobacteriati</taxon>
        <taxon>Methanobacteriota</taxon>
        <taxon>Stenosarchaea group</taxon>
        <taxon>Halobacteria</taxon>
        <taxon>Halobacteriales</taxon>
        <taxon>Natronomonadaceae</taxon>
        <taxon>Halomarina</taxon>
    </lineage>
</organism>
<dbReference type="InterPro" id="IPR000086">
    <property type="entry name" value="NUDIX_hydrolase_dom"/>
</dbReference>
<evidence type="ECO:0000313" key="4">
    <source>
        <dbReference type="Proteomes" id="UP001596406"/>
    </source>
</evidence>
<keyword evidence="4" id="KW-1185">Reference proteome</keyword>
<proteinExistence type="inferred from homology"/>
<dbReference type="AlphaFoldDB" id="A0ABD5UAZ7"/>
<name>A0ABD5UAZ7_9EURY</name>
<comment type="caution">
    <text evidence="3">The sequence shown here is derived from an EMBL/GenBank/DDBJ whole genome shotgun (WGS) entry which is preliminary data.</text>
</comment>
<sequence>MDETHVVTCFLREGSDVLLLRRSDAVGSYSGLWGAVAGHAESDPDALAREEIAEETGLLDGCAFVRRGDPVEVPDDALGVRWVVHPYLFDCDSRAVETNDESVAHEWVPPTEIRERETVPDLWRSYAAVAPTVERVAEDRTHGAAYLSLRALEVLRDRAAEGEAWADLADLARDLRTARPSMPVVAARIDRAMAGALDEADGEAEPATVAEHAQTGIDRALSADALAAEAVVATLSDLVEADRAPRVLTCSRSGTVREALAGADLDRVFVAESRPGGEGVGVAETLAEDVDVTLLPDAAVAQALADEGVDAVLVGADAVLSDGRVVNKVGTRAAALAAHEVGVPTYAVAAADKVSPTTDAHLEKREREAVYGGDAPLSVYAPTFDVTPAERVTLVTEDGPQSVEDVRAQAAAARDRARWVERA</sequence>
<evidence type="ECO:0000256" key="1">
    <source>
        <dbReference type="RuleBase" id="RU003814"/>
    </source>
</evidence>
<protein>
    <submittedName>
        <fullName evidence="3">NUDIX domain-containing protein</fullName>
    </submittedName>
</protein>
<gene>
    <name evidence="3" type="ORF">ACFQHK_09365</name>
</gene>
<dbReference type="SUPFAM" id="SSF100950">
    <property type="entry name" value="NagB/RpiA/CoA transferase-like"/>
    <property type="match status" value="1"/>
</dbReference>
<dbReference type="Gene3D" id="3.40.50.10470">
    <property type="entry name" value="Translation initiation factor eif-2b, domain 2"/>
    <property type="match status" value="1"/>
</dbReference>
<dbReference type="EMBL" id="JBHSXM010000001">
    <property type="protein sequence ID" value="MFC6836720.1"/>
    <property type="molecule type" value="Genomic_DNA"/>
</dbReference>
<dbReference type="SUPFAM" id="SSF55811">
    <property type="entry name" value="Nudix"/>
    <property type="match status" value="1"/>
</dbReference>
<dbReference type="Proteomes" id="UP001596406">
    <property type="component" value="Unassembled WGS sequence"/>
</dbReference>
<dbReference type="PANTHER" id="PTHR43475:SF3">
    <property type="entry name" value="TRANSLATION INITIATION FACTOR EIF-2B SUBUNIT FAMILY PROTEIN (AFU_ORTHOLOGUE AFUA_2G14290)"/>
    <property type="match status" value="1"/>
</dbReference>
<evidence type="ECO:0000313" key="3">
    <source>
        <dbReference type="EMBL" id="MFC6836720.1"/>
    </source>
</evidence>